<feature type="compositionally biased region" description="Low complexity" evidence="1">
    <location>
        <begin position="486"/>
        <end position="495"/>
    </location>
</feature>
<dbReference type="EMBL" id="AZBU02000008">
    <property type="protein sequence ID" value="TKR68690.1"/>
    <property type="molecule type" value="Genomic_DNA"/>
</dbReference>
<organism evidence="2 3">
    <name type="scientific">Steinernema carpocapsae</name>
    <name type="common">Entomopathogenic nematode</name>
    <dbReference type="NCBI Taxonomy" id="34508"/>
    <lineage>
        <taxon>Eukaryota</taxon>
        <taxon>Metazoa</taxon>
        <taxon>Ecdysozoa</taxon>
        <taxon>Nematoda</taxon>
        <taxon>Chromadorea</taxon>
        <taxon>Rhabditida</taxon>
        <taxon>Tylenchina</taxon>
        <taxon>Panagrolaimomorpha</taxon>
        <taxon>Strongyloidoidea</taxon>
        <taxon>Steinernematidae</taxon>
        <taxon>Steinernema</taxon>
    </lineage>
</organism>
<feature type="region of interest" description="Disordered" evidence="1">
    <location>
        <begin position="448"/>
        <end position="518"/>
    </location>
</feature>
<protein>
    <submittedName>
        <fullName evidence="2">Uncharacterized protein</fullName>
    </submittedName>
</protein>
<feature type="compositionally biased region" description="Polar residues" evidence="1">
    <location>
        <begin position="34"/>
        <end position="46"/>
    </location>
</feature>
<evidence type="ECO:0000313" key="3">
    <source>
        <dbReference type="Proteomes" id="UP000298663"/>
    </source>
</evidence>
<reference evidence="2 3" key="2">
    <citation type="journal article" date="2019" name="G3 (Bethesda)">
        <title>Hybrid Assembly of the Genome of the Entomopathogenic Nematode Steinernema carpocapsae Identifies the X-Chromosome.</title>
        <authorList>
            <person name="Serra L."/>
            <person name="Macchietto M."/>
            <person name="Macias-Munoz A."/>
            <person name="McGill C.J."/>
            <person name="Rodriguez I.M."/>
            <person name="Rodriguez B."/>
            <person name="Murad R."/>
            <person name="Mortazavi A."/>
        </authorList>
    </citation>
    <scope>NUCLEOTIDE SEQUENCE [LARGE SCALE GENOMIC DNA]</scope>
    <source>
        <strain evidence="2 3">ALL</strain>
    </source>
</reference>
<sequence length="631" mass="70481">MPNSTSSTGAIRHSVTHVIWLSDTDDEDTCDSTIPGNQGEPQNTVPTAEDNPGRYASIDRRLDAVRSIDPLKDLVTALEDRSLGLDSSSSTIRTDGAVDQCFANIANVLADTAAKLDPLEDSLEEAARRNGGPVPLWLQADCEREMCGVAKRLRLLQMALTRMDPAEAAADDHGTSSCSKRDVPISDDLKSLEALRTSISFFEEEISKITDEETKHVFQEKLEEARTEALQIKVDYLRLKLRKEVLKDDAISCEGNAIGFAEKSNHQAAHVEERPANLEQCQERIESAEEPVMEDDVIWPSVDVIPADSTDPVNQGETTSNGRQKKRQKKSKLEQRKNPITAEISESIDLRIQAVFDFQRLNGYIDTIEWHAKNNWGYALAECDRERGRIMKMVNESINILGVAEEWRKEAERRLGQEICTWTAQEFEAERKANSKKVKYLRGVLSGKKNPAEAPKSGRRKLQRKVKTETSATIRMKLLGARNPGESSVEAVEASSEADEKGQKSPRSDKTSGKVLVNSSFISRNMRKSTQPMMPLRNNSPMASHSDLLLPNFSVPPPSVHSLPPPRIHTIAPRMVIRNENWENAVDLFLKHDTVPDNKPHPNKRGRSSRSPPSPDRHEKRQKASGSSRSH</sequence>
<reference evidence="2 3" key="1">
    <citation type="journal article" date="2015" name="Genome Biol.">
        <title>Comparative genomics of Steinernema reveals deeply conserved gene regulatory networks.</title>
        <authorList>
            <person name="Dillman A.R."/>
            <person name="Macchietto M."/>
            <person name="Porter C.F."/>
            <person name="Rogers A."/>
            <person name="Williams B."/>
            <person name="Antoshechkin I."/>
            <person name="Lee M.M."/>
            <person name="Goodwin Z."/>
            <person name="Lu X."/>
            <person name="Lewis E.E."/>
            <person name="Goodrich-Blair H."/>
            <person name="Stock S.P."/>
            <person name="Adams B.J."/>
            <person name="Sternberg P.W."/>
            <person name="Mortazavi A."/>
        </authorList>
    </citation>
    <scope>NUCLEOTIDE SEQUENCE [LARGE SCALE GENOMIC DNA]</scope>
    <source>
        <strain evidence="2 3">ALL</strain>
    </source>
</reference>
<feature type="region of interest" description="Disordered" evidence="1">
    <location>
        <begin position="593"/>
        <end position="631"/>
    </location>
</feature>
<name>A0A4U5MHA2_STECR</name>
<dbReference type="Proteomes" id="UP000298663">
    <property type="component" value="Unassembled WGS sequence"/>
</dbReference>
<comment type="caution">
    <text evidence="2">The sequence shown here is derived from an EMBL/GenBank/DDBJ whole genome shotgun (WGS) entry which is preliminary data.</text>
</comment>
<gene>
    <name evidence="2" type="ORF">L596_030936</name>
</gene>
<evidence type="ECO:0000256" key="1">
    <source>
        <dbReference type="SAM" id="MobiDB-lite"/>
    </source>
</evidence>
<dbReference type="AlphaFoldDB" id="A0A4U5MHA2"/>
<feature type="region of interest" description="Disordered" evidence="1">
    <location>
        <begin position="26"/>
        <end position="54"/>
    </location>
</feature>
<feature type="compositionally biased region" description="Basic and acidic residues" evidence="1">
    <location>
        <begin position="498"/>
        <end position="512"/>
    </location>
</feature>
<feature type="region of interest" description="Disordered" evidence="1">
    <location>
        <begin position="304"/>
        <end position="338"/>
    </location>
</feature>
<evidence type="ECO:0000313" key="2">
    <source>
        <dbReference type="EMBL" id="TKR68690.1"/>
    </source>
</evidence>
<feature type="compositionally biased region" description="Polar residues" evidence="1">
    <location>
        <begin position="311"/>
        <end position="322"/>
    </location>
</feature>
<accession>A0A4U5MHA2</accession>
<proteinExistence type="predicted"/>
<keyword evidence="3" id="KW-1185">Reference proteome</keyword>